<proteinExistence type="inferred from homology"/>
<dbReference type="InterPro" id="IPR052017">
    <property type="entry name" value="TSUP"/>
</dbReference>
<dbReference type="AlphaFoldDB" id="A0AA90K201"/>
<dbReference type="PANTHER" id="PTHR30269:SF0">
    <property type="entry name" value="MEMBRANE TRANSPORTER PROTEIN YFCA-RELATED"/>
    <property type="match status" value="1"/>
</dbReference>
<comment type="similarity">
    <text evidence="2 8">Belongs to the 4-toluene sulfonate uptake permease (TSUP) (TC 2.A.102) family.</text>
</comment>
<feature type="transmembrane region" description="Helical" evidence="8">
    <location>
        <begin position="100"/>
        <end position="119"/>
    </location>
</feature>
<keyword evidence="3" id="KW-0813">Transport</keyword>
<dbReference type="Pfam" id="PF01925">
    <property type="entry name" value="TauE"/>
    <property type="match status" value="1"/>
</dbReference>
<keyword evidence="5 8" id="KW-0812">Transmembrane</keyword>
<reference evidence="9" key="1">
    <citation type="submission" date="2023-05" db="EMBL/GenBank/DDBJ databases">
        <title>Streptantibioticus silvisoli sp. nov., acidotolerant actinomycetes 1 from pine litter.</title>
        <authorList>
            <person name="Swiecimska M."/>
            <person name="Golinska P."/>
            <person name="Sangal V."/>
            <person name="Wachnowicz B."/>
            <person name="Goodfellow M."/>
        </authorList>
    </citation>
    <scope>NUCLEOTIDE SEQUENCE</scope>
    <source>
        <strain evidence="9">SL13</strain>
    </source>
</reference>
<keyword evidence="7 8" id="KW-0472">Membrane</keyword>
<organism evidence="9">
    <name type="scientific">Streptantibioticus silvisoli</name>
    <dbReference type="NCBI Taxonomy" id="2705255"/>
    <lineage>
        <taxon>Bacteria</taxon>
        <taxon>Bacillati</taxon>
        <taxon>Actinomycetota</taxon>
        <taxon>Actinomycetes</taxon>
        <taxon>Kitasatosporales</taxon>
        <taxon>Streptomycetaceae</taxon>
        <taxon>Streptantibioticus</taxon>
    </lineage>
</organism>
<feature type="transmembrane region" description="Helical" evidence="8">
    <location>
        <begin position="75"/>
        <end position="94"/>
    </location>
</feature>
<keyword evidence="4 8" id="KW-1003">Cell membrane</keyword>
<feature type="transmembrane region" description="Helical" evidence="8">
    <location>
        <begin position="191"/>
        <end position="213"/>
    </location>
</feature>
<comment type="subcellular location">
    <subcellularLocation>
        <location evidence="1 8">Cell membrane</location>
        <topology evidence="1 8">Multi-pass membrane protein</topology>
    </subcellularLocation>
</comment>
<dbReference type="PANTHER" id="PTHR30269">
    <property type="entry name" value="TRANSMEMBRANE PROTEIN YFCA"/>
    <property type="match status" value="1"/>
</dbReference>
<dbReference type="GO" id="GO:0005886">
    <property type="term" value="C:plasma membrane"/>
    <property type="evidence" value="ECO:0007669"/>
    <property type="project" value="UniProtKB-SubCell"/>
</dbReference>
<accession>A0AA90K201</accession>
<sequence>MRALEAVELIPVAAAAGWIDAVVGGGGLLQLPAMLVAFPGLPTATVLGTNKAVAITGTGTACATYLRRTTPDWPFTGLAAAVALPAAVAGALVASRLPGAVFRPLIMVALLAVGLFVTLRPDFGRTHEPVRLDRRRANLLAVLSGGGIGFYDGVIGSGTGTFLIIIFLLVLRTDFLRGSAMAKVGNVSTNFGALVVFVVEGHVMWPLAACMAVGNVTGGTVGARMALRRGASFVRYALLVVVVALVAKLAYDQWA</sequence>
<protein>
    <recommendedName>
        <fullName evidence="8">Probable membrane transporter protein</fullName>
    </recommendedName>
</protein>
<dbReference type="EMBL" id="JABXJJ020000066">
    <property type="protein sequence ID" value="MDI5974246.1"/>
    <property type="molecule type" value="Genomic_DNA"/>
</dbReference>
<evidence type="ECO:0000256" key="8">
    <source>
        <dbReference type="RuleBase" id="RU363041"/>
    </source>
</evidence>
<evidence type="ECO:0000256" key="2">
    <source>
        <dbReference type="ARBA" id="ARBA00009142"/>
    </source>
</evidence>
<evidence type="ECO:0000256" key="4">
    <source>
        <dbReference type="ARBA" id="ARBA00022475"/>
    </source>
</evidence>
<evidence type="ECO:0000256" key="1">
    <source>
        <dbReference type="ARBA" id="ARBA00004651"/>
    </source>
</evidence>
<gene>
    <name evidence="9" type="ORF">POF50_033720</name>
</gene>
<keyword evidence="6 8" id="KW-1133">Transmembrane helix</keyword>
<feature type="transmembrane region" description="Helical" evidence="8">
    <location>
        <begin position="233"/>
        <end position="251"/>
    </location>
</feature>
<comment type="caution">
    <text evidence="9">The sequence shown here is derived from an EMBL/GenBank/DDBJ whole genome shotgun (WGS) entry which is preliminary data.</text>
</comment>
<dbReference type="InterPro" id="IPR002781">
    <property type="entry name" value="TM_pro_TauE-like"/>
</dbReference>
<evidence type="ECO:0000256" key="6">
    <source>
        <dbReference type="ARBA" id="ARBA00022989"/>
    </source>
</evidence>
<name>A0AA90K201_9ACTN</name>
<evidence type="ECO:0000313" key="9">
    <source>
        <dbReference type="EMBL" id="MDI5974246.1"/>
    </source>
</evidence>
<evidence type="ECO:0000256" key="7">
    <source>
        <dbReference type="ARBA" id="ARBA00023136"/>
    </source>
</evidence>
<evidence type="ECO:0000256" key="3">
    <source>
        <dbReference type="ARBA" id="ARBA00022448"/>
    </source>
</evidence>
<evidence type="ECO:0000256" key="5">
    <source>
        <dbReference type="ARBA" id="ARBA00022692"/>
    </source>
</evidence>
<feature type="transmembrane region" description="Helical" evidence="8">
    <location>
        <begin position="140"/>
        <end position="171"/>
    </location>
</feature>